<feature type="compositionally biased region" description="Polar residues" evidence="1">
    <location>
        <begin position="81"/>
        <end position="92"/>
    </location>
</feature>
<dbReference type="Proteomes" id="UP000016931">
    <property type="component" value="Unassembled WGS sequence"/>
</dbReference>
<dbReference type="AlphaFoldDB" id="M3C816"/>
<reference evidence="2 3" key="1">
    <citation type="journal article" date="2012" name="PLoS Pathog.">
        <title>Diverse lifestyles and strategies of plant pathogenesis encoded in the genomes of eighteen Dothideomycetes fungi.</title>
        <authorList>
            <person name="Ohm R.A."/>
            <person name="Feau N."/>
            <person name="Henrissat B."/>
            <person name="Schoch C.L."/>
            <person name="Horwitz B.A."/>
            <person name="Barry K.W."/>
            <person name="Condon B.J."/>
            <person name="Copeland A.C."/>
            <person name="Dhillon B."/>
            <person name="Glaser F."/>
            <person name="Hesse C.N."/>
            <person name="Kosti I."/>
            <person name="LaButti K."/>
            <person name="Lindquist E.A."/>
            <person name="Lucas S."/>
            <person name="Salamov A.A."/>
            <person name="Bradshaw R.E."/>
            <person name="Ciuffetti L."/>
            <person name="Hamelin R.C."/>
            <person name="Kema G.H.J."/>
            <person name="Lawrence C."/>
            <person name="Scott J.A."/>
            <person name="Spatafora J.W."/>
            <person name="Turgeon B.G."/>
            <person name="de Wit P.J.G.M."/>
            <person name="Zhong S."/>
            <person name="Goodwin S.B."/>
            <person name="Grigoriev I.V."/>
        </authorList>
    </citation>
    <scope>NUCLEOTIDE SEQUENCE [LARGE SCALE GENOMIC DNA]</scope>
    <source>
        <strain evidence="2 3">SO2202</strain>
    </source>
</reference>
<dbReference type="GeneID" id="27898829"/>
<sequence length="106" mass="11612">MTWRKAANAAVADADVHAHGDVQRKCMSWQDAVKAGTQRAATTAPSSSRRRVIVNDPRELLMSWQEAVRTGPSREPRSAPWSRSGSFSNLLKPSSLRVHGRSKTSG</sequence>
<gene>
    <name evidence="2" type="ORF">SEPMUDRAFT_121544</name>
</gene>
<name>M3C816_SPHMS</name>
<accession>M3C816</accession>
<proteinExistence type="predicted"/>
<protein>
    <submittedName>
        <fullName evidence="2">Uncharacterized protein</fullName>
    </submittedName>
</protein>
<evidence type="ECO:0000313" key="2">
    <source>
        <dbReference type="EMBL" id="EMF08035.1"/>
    </source>
</evidence>
<dbReference type="HOGENOM" id="CLU_2224836_0_0_1"/>
<feature type="region of interest" description="Disordered" evidence="1">
    <location>
        <begin position="67"/>
        <end position="106"/>
    </location>
</feature>
<organism evidence="2 3">
    <name type="scientific">Sphaerulina musiva (strain SO2202)</name>
    <name type="common">Poplar stem canker fungus</name>
    <name type="synonym">Septoria musiva</name>
    <dbReference type="NCBI Taxonomy" id="692275"/>
    <lineage>
        <taxon>Eukaryota</taxon>
        <taxon>Fungi</taxon>
        <taxon>Dikarya</taxon>
        <taxon>Ascomycota</taxon>
        <taxon>Pezizomycotina</taxon>
        <taxon>Dothideomycetes</taxon>
        <taxon>Dothideomycetidae</taxon>
        <taxon>Mycosphaerellales</taxon>
        <taxon>Mycosphaerellaceae</taxon>
        <taxon>Sphaerulina</taxon>
    </lineage>
</organism>
<dbReference type="EMBL" id="KB456272">
    <property type="protein sequence ID" value="EMF08035.1"/>
    <property type="molecule type" value="Genomic_DNA"/>
</dbReference>
<dbReference type="RefSeq" id="XP_016756156.1">
    <property type="nucleotide sequence ID" value="XM_016901692.1"/>
</dbReference>
<keyword evidence="3" id="KW-1185">Reference proteome</keyword>
<evidence type="ECO:0000256" key="1">
    <source>
        <dbReference type="SAM" id="MobiDB-lite"/>
    </source>
</evidence>
<dbReference type="OrthoDB" id="5945798at2759"/>
<evidence type="ECO:0000313" key="3">
    <source>
        <dbReference type="Proteomes" id="UP000016931"/>
    </source>
</evidence>